<dbReference type="Pfam" id="PF04137">
    <property type="entry name" value="ERO1"/>
    <property type="match status" value="1"/>
</dbReference>
<feature type="active site" description="Nucleophile" evidence="16">
    <location>
        <position position="340"/>
    </location>
</feature>
<comment type="cofactor">
    <cofactor evidence="1 17">
        <name>FAD</name>
        <dbReference type="ChEBI" id="CHEBI:57692"/>
    </cofactor>
</comment>
<dbReference type="OrthoDB" id="269384at2759"/>
<evidence type="ECO:0000313" key="20">
    <source>
        <dbReference type="EMBL" id="CCC69011.1"/>
    </source>
</evidence>
<dbReference type="InterPro" id="IPR037192">
    <property type="entry name" value="ERO1-like_sf"/>
</dbReference>
<evidence type="ECO:0008006" key="22">
    <source>
        <dbReference type="Google" id="ProtNLM"/>
    </source>
</evidence>
<dbReference type="PIRSF" id="PIRSF017205">
    <property type="entry name" value="ERO1"/>
    <property type="match status" value="1"/>
</dbReference>
<dbReference type="GO" id="GO:0071949">
    <property type="term" value="F:FAD binding"/>
    <property type="evidence" value="ECO:0007669"/>
    <property type="project" value="InterPro"/>
</dbReference>
<dbReference type="GO" id="GO:0016972">
    <property type="term" value="F:thiol oxidase activity"/>
    <property type="evidence" value="ECO:0007669"/>
    <property type="project" value="EnsemblFungi"/>
</dbReference>
<evidence type="ECO:0000256" key="7">
    <source>
        <dbReference type="ARBA" id="ARBA00022729"/>
    </source>
</evidence>
<dbReference type="GeneID" id="96902597"/>
<dbReference type="GO" id="GO:0034975">
    <property type="term" value="P:protein folding in endoplasmic reticulum"/>
    <property type="evidence" value="ECO:0007669"/>
    <property type="project" value="EnsemblFungi"/>
</dbReference>
<evidence type="ECO:0000256" key="9">
    <source>
        <dbReference type="ARBA" id="ARBA00022827"/>
    </source>
</evidence>
<dbReference type="SUPFAM" id="SSF110019">
    <property type="entry name" value="ERO1-like"/>
    <property type="match status" value="1"/>
</dbReference>
<dbReference type="eggNOG" id="KOG2608">
    <property type="taxonomic scope" value="Eukaryota"/>
</dbReference>
<dbReference type="GO" id="GO:0015035">
    <property type="term" value="F:protein-disulfide reductase activity"/>
    <property type="evidence" value="ECO:0007669"/>
    <property type="project" value="InterPro"/>
</dbReference>
<dbReference type="STRING" id="1064592.G0VC04"/>
<feature type="binding site" evidence="17">
    <location>
        <position position="216"/>
    </location>
    <ligand>
        <name>FAD</name>
        <dbReference type="ChEBI" id="CHEBI:57692"/>
    </ligand>
</feature>
<evidence type="ECO:0000256" key="15">
    <source>
        <dbReference type="ARBA" id="ARBA00023284"/>
    </source>
</evidence>
<evidence type="ECO:0000256" key="17">
    <source>
        <dbReference type="PIRSR" id="PIRSR017205-2"/>
    </source>
</evidence>
<evidence type="ECO:0000256" key="2">
    <source>
        <dbReference type="ARBA" id="ARBA00004367"/>
    </source>
</evidence>
<keyword evidence="12" id="KW-0472">Membrane</keyword>
<organism evidence="20 21">
    <name type="scientific">Naumovozyma castellii</name>
    <name type="common">Yeast</name>
    <name type="synonym">Saccharomyces castellii</name>
    <dbReference type="NCBI Taxonomy" id="27288"/>
    <lineage>
        <taxon>Eukaryota</taxon>
        <taxon>Fungi</taxon>
        <taxon>Dikarya</taxon>
        <taxon>Ascomycota</taxon>
        <taxon>Saccharomycotina</taxon>
        <taxon>Saccharomycetes</taxon>
        <taxon>Saccharomycetales</taxon>
        <taxon>Saccharomycetaceae</taxon>
        <taxon>Naumovozyma</taxon>
    </lineage>
</organism>
<dbReference type="HOGENOM" id="CLU_023061_1_0_1"/>
<keyword evidence="21" id="KW-1185">Reference proteome</keyword>
<feature type="disulfide bond" evidence="18">
    <location>
        <begin position="132"/>
        <end position="154"/>
    </location>
</feature>
<feature type="binding site" evidence="17">
    <location>
        <position position="248"/>
    </location>
    <ligand>
        <name>FAD</name>
        <dbReference type="ChEBI" id="CHEBI:57692"/>
    </ligand>
</feature>
<feature type="chain" id="PRO_5003410393" description="Endoplasmic oxidoreductin-1" evidence="19">
    <location>
        <begin position="18"/>
        <end position="511"/>
    </location>
</feature>
<evidence type="ECO:0000256" key="5">
    <source>
        <dbReference type="ARBA" id="ARBA00022448"/>
    </source>
</evidence>
<dbReference type="InParanoid" id="G0VC04"/>
<reference key="2">
    <citation type="submission" date="2011-08" db="EMBL/GenBank/DDBJ databases">
        <title>Genome sequence of Naumovozyma castellii.</title>
        <authorList>
            <person name="Gordon J.L."/>
            <person name="Armisen D."/>
            <person name="Proux-Wera E."/>
            <person name="OhEigeartaigh S.S."/>
            <person name="Byrne K.P."/>
            <person name="Wolfe K.H."/>
        </authorList>
    </citation>
    <scope>NUCLEOTIDE SEQUENCE</scope>
    <source>
        <strain>Type strain:CBS 4309</strain>
    </source>
</reference>
<comment type="subcellular location">
    <subcellularLocation>
        <location evidence="2">Endoplasmic reticulum membrane</location>
        <topology evidence="2">Peripheral membrane protein</topology>
        <orientation evidence="2">Lumenal side</orientation>
    </subcellularLocation>
</comment>
<dbReference type="RefSeq" id="XP_003675380.1">
    <property type="nucleotide sequence ID" value="XM_003675332.1"/>
</dbReference>
<keyword evidence="7 19" id="KW-0732">Signal</keyword>
<feature type="disulfide bond" description="Redox-active" evidence="18">
    <location>
        <begin position="340"/>
        <end position="343"/>
    </location>
</feature>
<evidence type="ECO:0000313" key="21">
    <source>
        <dbReference type="Proteomes" id="UP000001640"/>
    </source>
</evidence>
<evidence type="ECO:0000256" key="1">
    <source>
        <dbReference type="ARBA" id="ARBA00001974"/>
    </source>
</evidence>
<feature type="binding site" evidence="17">
    <location>
        <position position="177"/>
    </location>
    <ligand>
        <name>FAD</name>
        <dbReference type="ChEBI" id="CHEBI:57692"/>
    </ligand>
</feature>
<keyword evidence="6" id="KW-0285">Flavoprotein</keyword>
<keyword evidence="9 17" id="KW-0274">FAD</keyword>
<feature type="disulfide bond" evidence="18">
    <location>
        <begin position="139"/>
        <end position="283"/>
    </location>
</feature>
<evidence type="ECO:0000256" key="6">
    <source>
        <dbReference type="ARBA" id="ARBA00022630"/>
    </source>
</evidence>
<dbReference type="GO" id="GO:0005789">
    <property type="term" value="C:endoplasmic reticulum membrane"/>
    <property type="evidence" value="ECO:0007669"/>
    <property type="project" value="UniProtKB-SubCell"/>
</dbReference>
<dbReference type="PANTHER" id="PTHR12613:SF0">
    <property type="entry name" value="ERO1-LIKE PROTEIN"/>
    <property type="match status" value="1"/>
</dbReference>
<evidence type="ECO:0000256" key="16">
    <source>
        <dbReference type="PIRSR" id="PIRSR017205-1"/>
    </source>
</evidence>
<evidence type="ECO:0000256" key="3">
    <source>
        <dbReference type="ARBA" id="ARBA00008277"/>
    </source>
</evidence>
<feature type="binding site" evidence="17">
    <location>
        <position position="219"/>
    </location>
    <ligand>
        <name>FAD</name>
        <dbReference type="ChEBI" id="CHEBI:57692"/>
    </ligand>
</feature>
<keyword evidence="10" id="KW-0249">Electron transport</keyword>
<evidence type="ECO:0000256" key="14">
    <source>
        <dbReference type="ARBA" id="ARBA00023180"/>
    </source>
</evidence>
<dbReference type="AlphaFoldDB" id="G0VC04"/>
<dbReference type="KEGG" id="ncs:NCAS_0C00210"/>
<accession>G0VC04</accession>
<evidence type="ECO:0000256" key="18">
    <source>
        <dbReference type="PIRSR" id="PIRSR017205-3"/>
    </source>
</evidence>
<keyword evidence="8" id="KW-0256">Endoplasmic reticulum</keyword>
<evidence type="ECO:0000256" key="10">
    <source>
        <dbReference type="ARBA" id="ARBA00022982"/>
    </source>
</evidence>
<protein>
    <recommendedName>
        <fullName evidence="22">Endoplasmic oxidoreductin-1</fullName>
    </recommendedName>
</protein>
<dbReference type="EMBL" id="HE576754">
    <property type="protein sequence ID" value="CCC69011.1"/>
    <property type="molecule type" value="Genomic_DNA"/>
</dbReference>
<gene>
    <name evidence="20" type="primary">NCAS0C00210</name>
    <name evidence="20" type="ordered locus">NCAS_0C00210</name>
</gene>
<feature type="signal peptide" evidence="19">
    <location>
        <begin position="1"/>
        <end position="17"/>
    </location>
</feature>
<keyword evidence="14" id="KW-0325">Glycoprotein</keyword>
<keyword evidence="5" id="KW-0813">Transport</keyword>
<keyword evidence="15" id="KW-0676">Redox-active center</keyword>
<proteinExistence type="inferred from homology"/>
<evidence type="ECO:0000256" key="11">
    <source>
        <dbReference type="ARBA" id="ARBA00023002"/>
    </source>
</evidence>
<dbReference type="OMA" id="PCGIRSE"/>
<evidence type="ECO:0000256" key="8">
    <source>
        <dbReference type="ARBA" id="ARBA00022824"/>
    </source>
</evidence>
<dbReference type="PANTHER" id="PTHR12613">
    <property type="entry name" value="ERO1-RELATED"/>
    <property type="match status" value="1"/>
</dbReference>
<reference evidence="20 21" key="1">
    <citation type="journal article" date="2011" name="Proc. Natl. Acad. Sci. U.S.A.">
        <title>Evolutionary erosion of yeast sex chromosomes by mating-type switching accidents.</title>
        <authorList>
            <person name="Gordon J.L."/>
            <person name="Armisen D."/>
            <person name="Proux-Wera E."/>
            <person name="Oheigeartaigh S.S."/>
            <person name="Byrne K.P."/>
            <person name="Wolfe K.H."/>
        </authorList>
    </citation>
    <scope>NUCLEOTIDE SEQUENCE [LARGE SCALE GENOMIC DNA]</scope>
    <source>
        <strain evidence="21">ATCC 76901 / BCRC 22586 / CBS 4309 / NBRC 1992 / NRRL Y-12630</strain>
    </source>
</reference>
<evidence type="ECO:0000256" key="13">
    <source>
        <dbReference type="ARBA" id="ARBA00023157"/>
    </source>
</evidence>
<keyword evidence="11" id="KW-0560">Oxidoreductase</keyword>
<feature type="binding site" evidence="17">
    <location>
        <position position="188"/>
    </location>
    <ligand>
        <name>FAD</name>
        <dbReference type="ChEBI" id="CHEBI:57692"/>
    </ligand>
</feature>
<dbReference type="Proteomes" id="UP000001640">
    <property type="component" value="Chromosome 3"/>
</dbReference>
<feature type="binding site" evidence="17">
    <location>
        <position position="175"/>
    </location>
    <ligand>
        <name>FAD</name>
        <dbReference type="ChEBI" id="CHEBI:57692"/>
    </ligand>
</feature>
<dbReference type="InterPro" id="IPR007266">
    <property type="entry name" value="Ero1"/>
</dbReference>
<evidence type="ECO:0000256" key="12">
    <source>
        <dbReference type="ARBA" id="ARBA00023136"/>
    </source>
</evidence>
<name>G0VC04_NAUCA</name>
<sequence length="511" mass="59459">MKGFIPVLISLLPAAQSLRDETVSGSHFCQIDKGETVSSICNITFNEINEINTYIRSDLEKLISSDFFKYFKIDLRKECTFWDNKDGLCFSPGCAVDPIDDWAKVPMYWQPDILGSITNNTTEDIDIHDDECSFLDELCAEEKRLPEIPECNYCDVNDFENSNCVLVDLSKNRERFTGYGGNQSREIWSSIYNENCFSFGEVGKSLAKDTFYRLISGFHASIGTHVAFEHLNLEEEDWGPYLEGFMEKVGNFPERVTNIYFNYAVVAKTLLKIQPYLKNIEFCNEYNEDVKRNIMNIVSQLDSTIFNEDLLFENEISSVLKDDFKNRFRNVTKIMDCVQCERCKLWGKLQAVGYATCLKILFELNEGDEISKQDIVDKLTKYELVALLNTFNLLSETIEYVNDFETIYNKQALYGGENQMVSFFKKHNFFKLLKAGTKNMEQKIKEFKDLNVPPEGIVEEKKAAIHSQWENVWDVNVGTFVEGLDFIERKYFTLVRQIKDWFQWLLNRVRH</sequence>
<evidence type="ECO:0000256" key="19">
    <source>
        <dbReference type="SAM" id="SignalP"/>
    </source>
</evidence>
<evidence type="ECO:0000256" key="4">
    <source>
        <dbReference type="ARBA" id="ARBA00011802"/>
    </source>
</evidence>
<feature type="active site" evidence="16">
    <location>
        <position position="343"/>
    </location>
</feature>
<feature type="disulfide bond" description="Redox-active" evidence="18">
    <location>
        <begin position="89"/>
        <end position="94"/>
    </location>
</feature>
<comment type="subunit">
    <text evidence="4">May function both as a monomer and a homodimer.</text>
</comment>
<comment type="similarity">
    <text evidence="3">Belongs to the EROs family.</text>
</comment>
<keyword evidence="13 18" id="KW-1015">Disulfide bond</keyword>